<dbReference type="InterPro" id="IPR012851">
    <property type="entry name" value="Spore_coat_CotF-like"/>
</dbReference>
<feature type="region of interest" description="Disordered" evidence="4">
    <location>
        <begin position="1"/>
        <end position="20"/>
    </location>
</feature>
<evidence type="ECO:0000256" key="2">
    <source>
        <dbReference type="ARBA" id="ARBA00024325"/>
    </source>
</evidence>
<keyword evidence="6" id="KW-1185">Reference proteome</keyword>
<gene>
    <name evidence="5" type="ORF">ACFSOY_04435</name>
</gene>
<evidence type="ECO:0000313" key="5">
    <source>
        <dbReference type="EMBL" id="MFD2169267.1"/>
    </source>
</evidence>
<evidence type="ECO:0000256" key="4">
    <source>
        <dbReference type="SAM" id="MobiDB-lite"/>
    </source>
</evidence>
<name>A0ABW4ZTT1_9BACL</name>
<dbReference type="PANTHER" id="PTHR39183">
    <property type="entry name" value="SPORE COAT PROTEIN F-LIKE PROTEIN YHCQ"/>
    <property type="match status" value="1"/>
</dbReference>
<proteinExistence type="inferred from homology"/>
<dbReference type="PANTHER" id="PTHR39183:SF1">
    <property type="entry name" value="SPORE COAT PROTEIN F-LIKE PROTEIN YHCQ"/>
    <property type="match status" value="1"/>
</dbReference>
<dbReference type="Gene3D" id="1.20.1260.10">
    <property type="match status" value="1"/>
</dbReference>
<evidence type="ECO:0000256" key="3">
    <source>
        <dbReference type="ARBA" id="ARBA00024344"/>
    </source>
</evidence>
<comment type="similarity">
    <text evidence="3">Belongs to the CotF family.</text>
</comment>
<dbReference type="InterPro" id="IPR012347">
    <property type="entry name" value="Ferritin-like"/>
</dbReference>
<reference evidence="6" key="1">
    <citation type="journal article" date="2019" name="Int. J. Syst. Evol. Microbiol.">
        <title>The Global Catalogue of Microorganisms (GCM) 10K type strain sequencing project: providing services to taxonomists for standard genome sequencing and annotation.</title>
        <authorList>
            <consortium name="The Broad Institute Genomics Platform"/>
            <consortium name="The Broad Institute Genome Sequencing Center for Infectious Disease"/>
            <person name="Wu L."/>
            <person name="Ma J."/>
        </authorList>
    </citation>
    <scope>NUCLEOTIDE SEQUENCE [LARGE SCALE GENOMIC DNA]</scope>
    <source>
        <strain evidence="6">CGMCC 1.13574</strain>
    </source>
</reference>
<dbReference type="Proteomes" id="UP001597343">
    <property type="component" value="Unassembled WGS sequence"/>
</dbReference>
<comment type="subcellular location">
    <subcellularLocation>
        <location evidence="2">Spore coat</location>
    </subcellularLocation>
</comment>
<organism evidence="5 6">
    <name type="scientific">Tumebacillus lipolyticus</name>
    <dbReference type="NCBI Taxonomy" id="1280370"/>
    <lineage>
        <taxon>Bacteria</taxon>
        <taxon>Bacillati</taxon>
        <taxon>Bacillota</taxon>
        <taxon>Bacilli</taxon>
        <taxon>Bacillales</taxon>
        <taxon>Alicyclobacillaceae</taxon>
        <taxon>Tumebacillus</taxon>
    </lineage>
</organism>
<protein>
    <submittedName>
        <fullName evidence="5">Spore coat protein</fullName>
    </submittedName>
</protein>
<evidence type="ECO:0000256" key="1">
    <source>
        <dbReference type="ARBA" id="ARBA00022969"/>
    </source>
</evidence>
<dbReference type="Pfam" id="PF07875">
    <property type="entry name" value="Coat_F"/>
    <property type="match status" value="1"/>
</dbReference>
<keyword evidence="5" id="KW-0167">Capsid protein</keyword>
<accession>A0ABW4ZTT1</accession>
<keyword evidence="5" id="KW-0946">Virion</keyword>
<comment type="caution">
    <text evidence="5">The sequence shown here is derived from an EMBL/GenBank/DDBJ whole genome shotgun (WGS) entry which is preliminary data.</text>
</comment>
<dbReference type="RefSeq" id="WP_386044313.1">
    <property type="nucleotide sequence ID" value="NZ_JBHUIO010000002.1"/>
</dbReference>
<evidence type="ECO:0000313" key="6">
    <source>
        <dbReference type="Proteomes" id="UP001597343"/>
    </source>
</evidence>
<sequence>MNRFQQQGQSQGQQQGQQQGMRYGAHEFLATQETLSAECTNIELYGVLINMCQDAHLRDILSNQQRRMVQCYQQGVNVLISHGYQPSVPHTPQTNVYEQLQIGLHNPQFQPPNPQTTRLSDQAIASVALNVHKLGALTCMNAALESANPALRQFHATSANTCQEMAYELFQFANYKGYYQVPQLANHTMNSMLQAYGQPSAQQPAFQQQMFASQNY</sequence>
<keyword evidence="1" id="KW-0749">Sporulation</keyword>
<dbReference type="EMBL" id="JBHUIO010000002">
    <property type="protein sequence ID" value="MFD2169267.1"/>
    <property type="molecule type" value="Genomic_DNA"/>
</dbReference>